<dbReference type="Proteomes" id="UP000325315">
    <property type="component" value="Unassembled WGS sequence"/>
</dbReference>
<keyword evidence="1" id="KW-0695">RNA-directed DNA polymerase</keyword>
<keyword evidence="1" id="KW-0548">Nucleotidyltransferase</keyword>
<name>A0A5B6WIS7_9ROSI</name>
<dbReference type="AlphaFoldDB" id="A0A5B6WIS7"/>
<protein>
    <submittedName>
        <fullName evidence="1">Reverse transcriptase</fullName>
    </submittedName>
</protein>
<organism evidence="1 2">
    <name type="scientific">Gossypium australe</name>
    <dbReference type="NCBI Taxonomy" id="47621"/>
    <lineage>
        <taxon>Eukaryota</taxon>
        <taxon>Viridiplantae</taxon>
        <taxon>Streptophyta</taxon>
        <taxon>Embryophyta</taxon>
        <taxon>Tracheophyta</taxon>
        <taxon>Spermatophyta</taxon>
        <taxon>Magnoliopsida</taxon>
        <taxon>eudicotyledons</taxon>
        <taxon>Gunneridae</taxon>
        <taxon>Pentapetalae</taxon>
        <taxon>rosids</taxon>
        <taxon>malvids</taxon>
        <taxon>Malvales</taxon>
        <taxon>Malvaceae</taxon>
        <taxon>Malvoideae</taxon>
        <taxon>Gossypium</taxon>
    </lineage>
</organism>
<comment type="caution">
    <text evidence="1">The sequence shown here is derived from an EMBL/GenBank/DDBJ whole genome shotgun (WGS) entry which is preliminary data.</text>
</comment>
<reference evidence="2" key="1">
    <citation type="journal article" date="2019" name="Plant Biotechnol. J.">
        <title>Genome sequencing of the Australian wild diploid species Gossypium australe highlights disease resistance and delayed gland morphogenesis.</title>
        <authorList>
            <person name="Cai Y."/>
            <person name="Cai X."/>
            <person name="Wang Q."/>
            <person name="Wang P."/>
            <person name="Zhang Y."/>
            <person name="Cai C."/>
            <person name="Xu Y."/>
            <person name="Wang K."/>
            <person name="Zhou Z."/>
            <person name="Wang C."/>
            <person name="Geng S."/>
            <person name="Li B."/>
            <person name="Dong Q."/>
            <person name="Hou Y."/>
            <person name="Wang H."/>
            <person name="Ai P."/>
            <person name="Liu Z."/>
            <person name="Yi F."/>
            <person name="Sun M."/>
            <person name="An G."/>
            <person name="Cheng J."/>
            <person name="Zhang Y."/>
            <person name="Shi Q."/>
            <person name="Xie Y."/>
            <person name="Shi X."/>
            <person name="Chang Y."/>
            <person name="Huang F."/>
            <person name="Chen Y."/>
            <person name="Hong S."/>
            <person name="Mi L."/>
            <person name="Sun Q."/>
            <person name="Zhang L."/>
            <person name="Zhou B."/>
            <person name="Peng R."/>
            <person name="Zhang X."/>
            <person name="Liu F."/>
        </authorList>
    </citation>
    <scope>NUCLEOTIDE SEQUENCE [LARGE SCALE GENOMIC DNA]</scope>
    <source>
        <strain evidence="2">cv. PA1801</strain>
    </source>
</reference>
<gene>
    <name evidence="1" type="ORF">EPI10_021602</name>
</gene>
<evidence type="ECO:0000313" key="2">
    <source>
        <dbReference type="Proteomes" id="UP000325315"/>
    </source>
</evidence>
<sequence>MSNNPEKYLGLPAMVGRRNKHAFFGIKEKLPRKLKSWSVRHLLVRMKEVGFLPFVHLAEYLECPSIVGTWYGPESREWRLDKYME</sequence>
<keyword evidence="1" id="KW-0808">Transferase</keyword>
<accession>A0A5B6WIS7</accession>
<keyword evidence="2" id="KW-1185">Reference proteome</keyword>
<proteinExistence type="predicted"/>
<dbReference type="OrthoDB" id="8015698at2759"/>
<evidence type="ECO:0000313" key="1">
    <source>
        <dbReference type="EMBL" id="KAA3481224.1"/>
    </source>
</evidence>
<dbReference type="GO" id="GO:0003964">
    <property type="term" value="F:RNA-directed DNA polymerase activity"/>
    <property type="evidence" value="ECO:0007669"/>
    <property type="project" value="UniProtKB-KW"/>
</dbReference>
<dbReference type="EMBL" id="SMMG02000003">
    <property type="protein sequence ID" value="KAA3481224.1"/>
    <property type="molecule type" value="Genomic_DNA"/>
</dbReference>